<reference evidence="2 3" key="1">
    <citation type="submission" date="2020-08" db="EMBL/GenBank/DDBJ databases">
        <authorList>
            <person name="Newling K."/>
            <person name="Davey J."/>
            <person name="Forrester S."/>
        </authorList>
    </citation>
    <scope>NUCLEOTIDE SEQUENCE [LARGE SCALE GENOMIC DNA]</scope>
    <source>
        <strain evidence="3">Crithidia deanei Carvalho (ATCC PRA-265)</strain>
    </source>
</reference>
<dbReference type="EMBL" id="LR877147">
    <property type="protein sequence ID" value="CAD2214413.1"/>
    <property type="molecule type" value="Genomic_DNA"/>
</dbReference>
<keyword evidence="3" id="KW-1185">Reference proteome</keyword>
<feature type="region of interest" description="Disordered" evidence="1">
    <location>
        <begin position="1351"/>
        <end position="1372"/>
    </location>
</feature>
<evidence type="ECO:0000313" key="2">
    <source>
        <dbReference type="EMBL" id="CAD2214413.1"/>
    </source>
</evidence>
<feature type="region of interest" description="Disordered" evidence="1">
    <location>
        <begin position="422"/>
        <end position="444"/>
    </location>
</feature>
<feature type="region of interest" description="Disordered" evidence="1">
    <location>
        <begin position="623"/>
        <end position="664"/>
    </location>
</feature>
<feature type="region of interest" description="Disordered" evidence="1">
    <location>
        <begin position="897"/>
        <end position="924"/>
    </location>
</feature>
<feature type="compositionally biased region" description="Low complexity" evidence="1">
    <location>
        <begin position="1250"/>
        <end position="1260"/>
    </location>
</feature>
<proteinExistence type="predicted"/>
<dbReference type="VEuPathDB" id="TriTrypDB:ADEAN_000185900"/>
<gene>
    <name evidence="2" type="ORF">ADEAN_000185900</name>
</gene>
<feature type="compositionally biased region" description="Polar residues" evidence="1">
    <location>
        <begin position="906"/>
        <end position="918"/>
    </location>
</feature>
<protein>
    <submittedName>
        <fullName evidence="2">Uncharacterized protein</fullName>
    </submittedName>
</protein>
<sequence length="1701" mass="186004">MTSLPNGDALSGDLEEEFYNALLKAFHVEHGGRSGSTSPMKETLDTMHRSEETLVESQLFQALEDRLSIESEWLPTEPASGVTRKTDRAAVLRLTNRKETREKEVQVTPLSSVQEVHPNASPKVAAGDRRLSADRPRLIVKQRPGASTVVQQYDLVSLQEQRKGEAEVESVLRVFDLFINSALKQHCDEPTVEEELIENSQSNHHPHIHNSTEAVEEDEYTVTFSNNHNNMVGNEFYYSSCRSNSVEVVSPSMLDANVHNRLTHFNYTGNVFNPTSASNNNNNNNHIGSNSHLFYDDDEEDAAGGEVTGENSNVIISSVPAPRNPSVNSTASAAGHHPSGAAVYSSHTKLMLSPPSSNLTSPMLAHRPAALQGAPPVEANPTSNTSQQREAVASFEQAIVNASQANSGNRTQSQNRETLCRAPSSSNSEAFLPPSGVKAASPTRFPPSSWQRFPLFAKLLGKYLYDNFFSLEKITKKNSVGTSPVNETIGTSGNDGGGEKMTPIVLSTGLASLHRIVFNFIQERLLEHVSKSASGDPAESAQSRIVTPWWLYLLVTSGVLDLALAIQSGEENESSAASSSLLFPVLDLVLSTADSTARLFVNEQTGLLETLFRPNHPIVADKIGSSSSFSPGKVTSRTTGESTPNTRSSSVRFSQEPPLNSPTRVAQGTEYTLCAMPPIDKIHQGDCPVLGGASDEEGPDGSPTNVDPILCSTASGAFTRTSSGGLAAGRLAPERTSVSYLDNSSTLMNSRSQPGISARSNNRVAANLSVDHFTNQALFSFMEGFREKPPREEFRAIGDSMSVVMCTPERSERGDSTATPMLDVCASSNGLPNPDGPTTSEVPPIAPRGLSQLGQIERQMSEAKPALQFAVKLGALYATLDIDALMPLLPAHTEDPSVEESLLNVEPQSSMDQETATDSSKRQTMRGSVVTKGVSVLPSTFVALRASLQEHLDEFVLYIAHHYPPAALLEADTAASIMLCISLIVLSHIIGLCKEVFFTWDRVRRKSRFFTVTSITESLNRTLVSAATLALKQHRVLVADWIFRILPNIFDASSCPLPPVLVADPRTDLLIPKMDSFPVEWLSGFVQVADTAKHLLRSGHHAPQALVDVTWHLAGLASYFMGMRRLTLQWLNTEDNAPNKLNDMLLLASHRDGRKSAAKRARADTLSGAEVGLPSSGRSNAKQEEEQMQKTHDETIEQQKVNEEKLTSYVRAEIIAPLEKAMPPILSFMEVLSQSFFAGESTLFEDLRNRGSAGSNSGSGLDEEEGEDSESHELLPTRLGDVAYEKEPNHFLELCVHYFLEILDILLESAQLIPAPYKPLSLCALCMSLSSHPLKRSAEADWFAVVPQGSEFTRSPPHPPLRTSRPHAKIEDSNFPTENNLGRIQLFISLYCHNTLLEAVNIFANGSANREAYGLILENEKHSFIELVNRSLFGDKLCCTPYLTVDTMWWPSEPFSITKHTARVVQHGQLISTLFIDRAEKNTTNCLDMQEKQCETRQGKYEQRHSERVFTSILTPLLDASNGVGAVVLSLGCERPKILTMNSINGAISSSNVNANHSVPVSLSGTITHSASAPKRRSIQRSLTLTKRGLWFRVHVLRTIAAAALPTDADLRGRFRTSIKRYAMSLNERSAATHYSKLGSLFSVQYSLLTSTFSRTYVRLIFLRIVQAFNSDRSPIHCGSSLATSFPAPTGPPQRKRSCSA</sequence>
<evidence type="ECO:0000256" key="1">
    <source>
        <dbReference type="SAM" id="MobiDB-lite"/>
    </source>
</evidence>
<feature type="compositionally biased region" description="Polar residues" evidence="1">
    <location>
        <begin position="624"/>
        <end position="664"/>
    </location>
</feature>
<feature type="compositionally biased region" description="Basic and acidic residues" evidence="1">
    <location>
        <begin position="1181"/>
        <end position="1200"/>
    </location>
</feature>
<dbReference type="Proteomes" id="UP000515908">
    <property type="component" value="Chromosome 03"/>
</dbReference>
<feature type="region of interest" description="Disordered" evidence="1">
    <location>
        <begin position="276"/>
        <end position="341"/>
    </location>
</feature>
<accession>A0A7G2C6M8</accession>
<evidence type="ECO:0000313" key="3">
    <source>
        <dbReference type="Proteomes" id="UP000515908"/>
    </source>
</evidence>
<feature type="compositionally biased region" description="Low complexity" evidence="1">
    <location>
        <begin position="276"/>
        <end position="291"/>
    </location>
</feature>
<feature type="region of interest" description="Disordered" evidence="1">
    <location>
        <begin position="373"/>
        <end position="392"/>
    </location>
</feature>
<organism evidence="2 3">
    <name type="scientific">Angomonas deanei</name>
    <dbReference type="NCBI Taxonomy" id="59799"/>
    <lineage>
        <taxon>Eukaryota</taxon>
        <taxon>Discoba</taxon>
        <taxon>Euglenozoa</taxon>
        <taxon>Kinetoplastea</taxon>
        <taxon>Metakinetoplastina</taxon>
        <taxon>Trypanosomatida</taxon>
        <taxon>Trypanosomatidae</taxon>
        <taxon>Strigomonadinae</taxon>
        <taxon>Angomonas</taxon>
    </lineage>
</organism>
<feature type="region of interest" description="Disordered" evidence="1">
    <location>
        <begin position="1157"/>
        <end position="1200"/>
    </location>
</feature>
<feature type="compositionally biased region" description="Polar residues" evidence="1">
    <location>
        <begin position="380"/>
        <end position="389"/>
    </location>
</feature>
<name>A0A7G2C6M8_9TRYP</name>
<feature type="region of interest" description="Disordered" evidence="1">
    <location>
        <begin position="1248"/>
        <end position="1273"/>
    </location>
</feature>
<feature type="compositionally biased region" description="Low complexity" evidence="1">
    <location>
        <begin position="331"/>
        <end position="341"/>
    </location>
</feature>